<comment type="caution">
    <text evidence="2">The sequence shown here is derived from an EMBL/GenBank/DDBJ whole genome shotgun (WGS) entry which is preliminary data.</text>
</comment>
<dbReference type="SUPFAM" id="SSF57756">
    <property type="entry name" value="Retrovirus zinc finger-like domains"/>
    <property type="match status" value="1"/>
</dbReference>
<accession>A0ABD2VS84</accession>
<protein>
    <recommendedName>
        <fullName evidence="4">CCHC-type domain-containing protein</fullName>
    </recommendedName>
</protein>
<evidence type="ECO:0000313" key="3">
    <source>
        <dbReference type="Proteomes" id="UP001627154"/>
    </source>
</evidence>
<evidence type="ECO:0000256" key="1">
    <source>
        <dbReference type="SAM" id="MobiDB-lite"/>
    </source>
</evidence>
<proteinExistence type="predicted"/>
<sequence length="304" mass="34533">MSCLQIDLSDEEVELNCATLSKSIEPMRTHRGNDAIHQGVSNPTLVQENTLNHGQENWDENGETASAIVYRTSESQDRRARRQIEQTVRPSHGQWTVDDYEPLVLRPRTISPELLRPRELHCRNPVETQGLRSKFSARLAPRCVPGTVPRSALPIKLRGVQFSGLTPIDTDPTLNPPPFVCFNCWGKGQNKSWCREARRRFCSNCGRKGVDLTDCPRCKVAHNEYTTQRYGEGWNATVKRKRASPSRQNEDQRAKGTAAGSTETNLHRSVINFEKVGKMGQDWQLKRGMISTLIRNYHEHGTCR</sequence>
<dbReference type="InterPro" id="IPR036875">
    <property type="entry name" value="Znf_CCHC_sf"/>
</dbReference>
<organism evidence="2 3">
    <name type="scientific">Trichogramma kaykai</name>
    <dbReference type="NCBI Taxonomy" id="54128"/>
    <lineage>
        <taxon>Eukaryota</taxon>
        <taxon>Metazoa</taxon>
        <taxon>Ecdysozoa</taxon>
        <taxon>Arthropoda</taxon>
        <taxon>Hexapoda</taxon>
        <taxon>Insecta</taxon>
        <taxon>Pterygota</taxon>
        <taxon>Neoptera</taxon>
        <taxon>Endopterygota</taxon>
        <taxon>Hymenoptera</taxon>
        <taxon>Apocrita</taxon>
        <taxon>Proctotrupomorpha</taxon>
        <taxon>Chalcidoidea</taxon>
        <taxon>Trichogrammatidae</taxon>
        <taxon>Trichogramma</taxon>
    </lineage>
</organism>
<evidence type="ECO:0008006" key="4">
    <source>
        <dbReference type="Google" id="ProtNLM"/>
    </source>
</evidence>
<reference evidence="2 3" key="1">
    <citation type="journal article" date="2024" name="bioRxiv">
        <title>A reference genome for Trichogramma kaykai: A tiny desert-dwelling parasitoid wasp with competing sex-ratio distorters.</title>
        <authorList>
            <person name="Culotta J."/>
            <person name="Lindsey A.R."/>
        </authorList>
    </citation>
    <scope>NUCLEOTIDE SEQUENCE [LARGE SCALE GENOMIC DNA]</scope>
    <source>
        <strain evidence="2 3">KSX58</strain>
    </source>
</reference>
<feature type="region of interest" description="Disordered" evidence="1">
    <location>
        <begin position="236"/>
        <end position="263"/>
    </location>
</feature>
<dbReference type="AlphaFoldDB" id="A0ABD2VS84"/>
<evidence type="ECO:0000313" key="2">
    <source>
        <dbReference type="EMBL" id="KAL3383543.1"/>
    </source>
</evidence>
<dbReference type="EMBL" id="JBJJXI010000191">
    <property type="protein sequence ID" value="KAL3383543.1"/>
    <property type="molecule type" value="Genomic_DNA"/>
</dbReference>
<name>A0ABD2VS84_9HYME</name>
<gene>
    <name evidence="2" type="ORF">TKK_020575</name>
</gene>
<dbReference type="Proteomes" id="UP001627154">
    <property type="component" value="Unassembled WGS sequence"/>
</dbReference>
<keyword evidence="3" id="KW-1185">Reference proteome</keyword>